<dbReference type="EMBL" id="CM001441">
    <property type="protein sequence ID" value="EHQ92172.1"/>
    <property type="molecule type" value="Genomic_DNA"/>
</dbReference>
<dbReference type="HOGENOM" id="CLU_377555_0_0_9"/>
<dbReference type="Pfam" id="PF13476">
    <property type="entry name" value="AAA_23"/>
    <property type="match status" value="1"/>
</dbReference>
<evidence type="ECO:0000313" key="4">
    <source>
        <dbReference type="EMBL" id="EHQ92172.1"/>
    </source>
</evidence>
<name>H5XZX6_9FIRM</name>
<dbReference type="SUPFAM" id="SSF52540">
    <property type="entry name" value="P-loop containing nucleoside triphosphate hydrolases"/>
    <property type="match status" value="1"/>
</dbReference>
<sequence length="734" mass="81816">MITEITMRNLKGQMSNQKLTGKDILVGPNGKGKTTRLQAIGIALLGYVPGKGKLPAETFKLSSADTMSVGLVTDTLTFTRTFTRTEKSGKDGANNVSVSQGIDLSPSRGEKKAADKEARIAFEVGNFPVMMDFNEFLSLSDAKRRDFIYSLSSIESDLWDRASVEKHLRTKLLTMDLEVNNPDQYKIMNGLITDAMKEYPAADDIQAGLQSMIEWAKAKQTHWNDEKKNAVGAVKKLADMKNQLAETDRNIVQHKAELEQLQQQLTGSESQLARDRERKRAIDQRLVRTADLSTMIETLLKPGPKPEINYDLKIVDLQGQIKEFDFKAAFAILDQELETVNNQLREAMDRDRLAYVSLAQIQAEKGVLESTLKQIDEQSHNDGAARVCVIHPKIGCDKDFSKAATVFGQQLAILGQKEAEQQAVLKEIRKEIEGLEVSKSNIDLKRTATHKQQTTLNQVNDETRKAIAVLEKKKAEEINAAARISDQLKMYQGELARLKNLPPEVIAPLEILEKQSEGLKAQIKDLKAKLEEQEKAKIMLSNLKSTMIDSKTATYNAQCIKDLSEALGPKGLQGELVKGILEPIRADIQANLGLMGIDNEFYFSTESDTGKEVFQFGWKNDFGDERNFDALSTGQQLLLLIAMLVTFLERSNPPLKVLAIDNIENLDRTNFRKALAGMDKLSDKIDNIILAGVVDLYETKWVSGEEVKTLLPELEGWGITDLGTLESKEVEQSA</sequence>
<accession>H5XZX6</accession>
<proteinExistence type="predicted"/>
<dbReference type="GO" id="GO:0016887">
    <property type="term" value="F:ATP hydrolysis activity"/>
    <property type="evidence" value="ECO:0007669"/>
    <property type="project" value="InterPro"/>
</dbReference>
<dbReference type="Gene3D" id="3.40.50.300">
    <property type="entry name" value="P-loop containing nucleotide triphosphate hydrolases"/>
    <property type="match status" value="2"/>
</dbReference>
<gene>
    <name evidence="4" type="ORF">DesyoDRAFT_5242</name>
</gene>
<dbReference type="GO" id="GO:0006302">
    <property type="term" value="P:double-strand break repair"/>
    <property type="evidence" value="ECO:0007669"/>
    <property type="project" value="InterPro"/>
</dbReference>
<dbReference type="PANTHER" id="PTHR32182">
    <property type="entry name" value="DNA REPLICATION AND REPAIR PROTEIN RECF"/>
    <property type="match status" value="1"/>
</dbReference>
<feature type="region of interest" description="Disordered" evidence="2">
    <location>
        <begin position="86"/>
        <end position="110"/>
    </location>
</feature>
<dbReference type="RefSeq" id="WP_007787439.1">
    <property type="nucleotide sequence ID" value="NZ_CM001441.1"/>
</dbReference>
<dbReference type="InterPro" id="IPR027417">
    <property type="entry name" value="P-loop_NTPase"/>
</dbReference>
<organism evidence="4 5">
    <name type="scientific">Desulfosporosinus youngiae DSM 17734</name>
    <dbReference type="NCBI Taxonomy" id="768710"/>
    <lineage>
        <taxon>Bacteria</taxon>
        <taxon>Bacillati</taxon>
        <taxon>Bacillota</taxon>
        <taxon>Clostridia</taxon>
        <taxon>Eubacteriales</taxon>
        <taxon>Desulfitobacteriaceae</taxon>
        <taxon>Desulfosporosinus</taxon>
    </lineage>
</organism>
<dbReference type="AlphaFoldDB" id="H5XZX6"/>
<protein>
    <recommendedName>
        <fullName evidence="3">Rad50/SbcC-type AAA domain-containing protein</fullName>
    </recommendedName>
</protein>
<keyword evidence="1" id="KW-0175">Coiled coil</keyword>
<dbReference type="PANTHER" id="PTHR32182:SF22">
    <property type="entry name" value="ATP-DEPENDENT ENDONUCLEASE, OLD FAMILY-RELATED"/>
    <property type="match status" value="1"/>
</dbReference>
<dbReference type="OrthoDB" id="1873901at2"/>
<evidence type="ECO:0000256" key="2">
    <source>
        <dbReference type="SAM" id="MobiDB-lite"/>
    </source>
</evidence>
<evidence type="ECO:0000259" key="3">
    <source>
        <dbReference type="Pfam" id="PF13476"/>
    </source>
</evidence>
<keyword evidence="5" id="KW-1185">Reference proteome</keyword>
<reference evidence="4 5" key="1">
    <citation type="submission" date="2011-11" db="EMBL/GenBank/DDBJ databases">
        <title>The Noncontiguous Finished genome of Desulfosporosinus youngiae DSM 17734.</title>
        <authorList>
            <consortium name="US DOE Joint Genome Institute (JGI-PGF)"/>
            <person name="Lucas S."/>
            <person name="Han J."/>
            <person name="Lapidus A."/>
            <person name="Cheng J.-F."/>
            <person name="Goodwin L."/>
            <person name="Pitluck S."/>
            <person name="Peters L."/>
            <person name="Ovchinnikova G."/>
            <person name="Lu M."/>
            <person name="Land M.L."/>
            <person name="Hauser L."/>
            <person name="Pester M."/>
            <person name="Spring S."/>
            <person name="Ollivier B."/>
            <person name="Rattei T."/>
            <person name="Klenk H.-P."/>
            <person name="Wagner M."/>
            <person name="Loy A."/>
            <person name="Woyke T.J."/>
        </authorList>
    </citation>
    <scope>NUCLEOTIDE SEQUENCE [LARGE SCALE GENOMIC DNA]</scope>
    <source>
        <strain evidence="4 5">DSM 17734</strain>
    </source>
</reference>
<evidence type="ECO:0000256" key="1">
    <source>
        <dbReference type="SAM" id="Coils"/>
    </source>
</evidence>
<dbReference type="InterPro" id="IPR038729">
    <property type="entry name" value="Rad50/SbcC_AAA"/>
</dbReference>
<feature type="coiled-coil region" evidence="1">
    <location>
        <begin position="237"/>
        <end position="278"/>
    </location>
</feature>
<dbReference type="Proteomes" id="UP000005104">
    <property type="component" value="Chromosome"/>
</dbReference>
<dbReference type="STRING" id="768710.DesyoDRAFT_5242"/>
<evidence type="ECO:0000313" key="5">
    <source>
        <dbReference type="Proteomes" id="UP000005104"/>
    </source>
</evidence>
<dbReference type="GO" id="GO:0000731">
    <property type="term" value="P:DNA synthesis involved in DNA repair"/>
    <property type="evidence" value="ECO:0007669"/>
    <property type="project" value="TreeGrafter"/>
</dbReference>
<feature type="domain" description="Rad50/SbcC-type AAA" evidence="3">
    <location>
        <begin position="25"/>
        <end position="272"/>
    </location>
</feature>
<feature type="coiled-coil region" evidence="1">
    <location>
        <begin position="425"/>
        <end position="543"/>
    </location>
</feature>
<feature type="coiled-coil region" evidence="1">
    <location>
        <begin position="330"/>
        <end position="378"/>
    </location>
</feature>